<evidence type="ECO:0000313" key="1">
    <source>
        <dbReference type="EMBL" id="NIK14020.1"/>
    </source>
</evidence>
<gene>
    <name evidence="1" type="ORF">BDD39_000530</name>
</gene>
<dbReference type="Proteomes" id="UP000532769">
    <property type="component" value="Unassembled WGS sequence"/>
</dbReference>
<sequence>MKKPLICEQCHQPIRRLKHSILCQCGMKMVQHK</sequence>
<organism evidence="1 2">
    <name type="scientific">Saccharococcus thermophilus</name>
    <dbReference type="NCBI Taxonomy" id="29396"/>
    <lineage>
        <taxon>Bacteria</taxon>
        <taxon>Bacillati</taxon>
        <taxon>Bacillota</taxon>
        <taxon>Bacilli</taxon>
        <taxon>Bacillales</taxon>
        <taxon>Anoxybacillaceae</taxon>
        <taxon>Saccharococcus</taxon>
    </lineage>
</organism>
<comment type="caution">
    <text evidence="1">The sequence shown here is derived from an EMBL/GenBank/DDBJ whole genome shotgun (WGS) entry which is preliminary data.</text>
</comment>
<accession>A0A846MD52</accession>
<dbReference type="AlphaFoldDB" id="A0A846MD52"/>
<evidence type="ECO:0000313" key="2">
    <source>
        <dbReference type="Proteomes" id="UP000532769"/>
    </source>
</evidence>
<protein>
    <submittedName>
        <fullName evidence="1">Uncharacterized protein</fullName>
    </submittedName>
</protein>
<name>A0A846MD52_9BACL</name>
<reference evidence="1 2" key="1">
    <citation type="submission" date="2020-03" db="EMBL/GenBank/DDBJ databases">
        <title>Genomic Encyclopedia of Archaeal and Bacterial Type Strains, Phase II (KMG-II): from individual species to whole genera.</title>
        <authorList>
            <person name="Goeker M."/>
        </authorList>
    </citation>
    <scope>NUCLEOTIDE SEQUENCE [LARGE SCALE GENOMIC DNA]</scope>
    <source>
        <strain evidence="1 2">DSM 4749</strain>
    </source>
</reference>
<dbReference type="EMBL" id="JAASRS010000001">
    <property type="protein sequence ID" value="NIK14020.1"/>
    <property type="molecule type" value="Genomic_DNA"/>
</dbReference>
<proteinExistence type="predicted"/>
<keyword evidence="2" id="KW-1185">Reference proteome</keyword>